<dbReference type="SUPFAM" id="SSF54373">
    <property type="entry name" value="FAD-linked reductases, C-terminal domain"/>
    <property type="match status" value="1"/>
</dbReference>
<dbReference type="Proteomes" id="UP000556436">
    <property type="component" value="Unassembled WGS sequence"/>
</dbReference>
<dbReference type="InterPro" id="IPR012132">
    <property type="entry name" value="GMC_OxRdtase"/>
</dbReference>
<keyword evidence="9" id="KW-1185">Reference proteome</keyword>
<feature type="binding site" evidence="5">
    <location>
        <begin position="92"/>
        <end position="95"/>
    </location>
    <ligand>
        <name>FAD</name>
        <dbReference type="ChEBI" id="CHEBI:57692"/>
    </ligand>
</feature>
<evidence type="ECO:0000313" key="8">
    <source>
        <dbReference type="EMBL" id="MBB4890593.1"/>
    </source>
</evidence>
<accession>A0A7W7LJ26</accession>
<gene>
    <name evidence="8" type="ORF">FHS38_006678</name>
</gene>
<dbReference type="InterPro" id="IPR007867">
    <property type="entry name" value="GMC_OxRtase_C"/>
</dbReference>
<dbReference type="InterPro" id="IPR000172">
    <property type="entry name" value="GMC_OxRdtase_N"/>
</dbReference>
<evidence type="ECO:0000256" key="4">
    <source>
        <dbReference type="ARBA" id="ARBA00022827"/>
    </source>
</evidence>
<dbReference type="Pfam" id="PF00732">
    <property type="entry name" value="GMC_oxred_N"/>
    <property type="match status" value="1"/>
</dbReference>
<keyword evidence="3 6" id="KW-0285">Flavoprotein</keyword>
<dbReference type="RefSeq" id="WP_184739904.1">
    <property type="nucleotide sequence ID" value="NZ_BMRW01000022.1"/>
</dbReference>
<evidence type="ECO:0000313" key="9">
    <source>
        <dbReference type="Proteomes" id="UP000556436"/>
    </source>
</evidence>
<dbReference type="PROSITE" id="PS00623">
    <property type="entry name" value="GMC_OXRED_1"/>
    <property type="match status" value="1"/>
</dbReference>
<feature type="binding site" evidence="5">
    <location>
        <position position="222"/>
    </location>
    <ligand>
        <name>FAD</name>
        <dbReference type="ChEBI" id="CHEBI:57692"/>
    </ligand>
</feature>
<evidence type="ECO:0000256" key="2">
    <source>
        <dbReference type="ARBA" id="ARBA00010790"/>
    </source>
</evidence>
<evidence type="ECO:0000256" key="3">
    <source>
        <dbReference type="ARBA" id="ARBA00022630"/>
    </source>
</evidence>
<sequence>MSDRTYDTIIVGGGSAGAVLATRLSEDPSRVVLLLEAGPVYGPHAYPEAVASSNVLGGDTGHDWGYRSEPGFIGHPVDAFRGKVLGGSSAVNGAVAVRALPSDFARWSAGGLKGWSYEDVLPAFIALESTDGGDEALHGRTGPLPVEQFGLDDVSPMQRAFVEAARSVGIRASHDFNGADPEGVGPYPMNVRDGVRVNTGMAYLTPAVRSRGNLIVHGESLVDRVLFRGSRATGVVLADGTELRAGEVILSAGTYGSAAVLLRSGIGPADDLAALGIPLVADLPVGRRLQDHPFSSNAYAADPERFGASIPVIGAKVWTASSEAADGELDLHITATHLYDHDRSPTGIGFVLAVALVRPGSRGTLTLRNRDPEAAPRIDLNFLAEPADRRRLLEGVRLACRIGAAEPLAGLITEEISPGAGASGDEEIERSVIATLDTYHHPTSTAPMGADDDPAAVTDRLGAVRDVEGLRVVDASIFPDVPSAATNLTVIAAAEHIARQI</sequence>
<protein>
    <submittedName>
        <fullName evidence="8">Choline dehydrogenase</fullName>
        <ecNumber evidence="8">1.1.99.1</ecNumber>
    </submittedName>
</protein>
<dbReference type="PANTHER" id="PTHR11552:SF147">
    <property type="entry name" value="CHOLINE DEHYDROGENASE, MITOCHONDRIAL"/>
    <property type="match status" value="1"/>
</dbReference>
<feature type="binding site" evidence="5">
    <location>
        <position position="439"/>
    </location>
    <ligand>
        <name>substrate</name>
    </ligand>
</feature>
<comment type="caution">
    <text evidence="8">The sequence shown here is derived from an EMBL/GenBank/DDBJ whole genome shotgun (WGS) entry which is preliminary data.</text>
</comment>
<comment type="cofactor">
    <cofactor evidence="1 5">
        <name>FAD</name>
        <dbReference type="ChEBI" id="CHEBI:57692"/>
    </cofactor>
</comment>
<dbReference type="Pfam" id="PF05199">
    <property type="entry name" value="GMC_oxred_C"/>
    <property type="match status" value="1"/>
</dbReference>
<evidence type="ECO:0000256" key="1">
    <source>
        <dbReference type="ARBA" id="ARBA00001974"/>
    </source>
</evidence>
<reference evidence="8 9" key="1">
    <citation type="submission" date="2020-08" db="EMBL/GenBank/DDBJ databases">
        <title>Genomic Encyclopedia of Type Strains, Phase III (KMG-III): the genomes of soil and plant-associated and newly described type strains.</title>
        <authorList>
            <person name="Whitman W."/>
        </authorList>
    </citation>
    <scope>NUCLEOTIDE SEQUENCE [LARGE SCALE GENOMIC DNA]</scope>
    <source>
        <strain evidence="8 9">CECT 3265</strain>
    </source>
</reference>
<dbReference type="InterPro" id="IPR036188">
    <property type="entry name" value="FAD/NAD-bd_sf"/>
</dbReference>
<evidence type="ECO:0000256" key="6">
    <source>
        <dbReference type="RuleBase" id="RU003968"/>
    </source>
</evidence>
<keyword evidence="4 5" id="KW-0274">FAD</keyword>
<dbReference type="Gene3D" id="3.50.50.60">
    <property type="entry name" value="FAD/NAD(P)-binding domain"/>
    <property type="match status" value="1"/>
</dbReference>
<comment type="similarity">
    <text evidence="2 6">Belongs to the GMC oxidoreductase family.</text>
</comment>
<dbReference type="GO" id="GO:0016020">
    <property type="term" value="C:membrane"/>
    <property type="evidence" value="ECO:0007669"/>
    <property type="project" value="TreeGrafter"/>
</dbReference>
<evidence type="ECO:0000259" key="7">
    <source>
        <dbReference type="PROSITE" id="PS00623"/>
    </source>
</evidence>
<dbReference type="EMBL" id="JACHJG010000021">
    <property type="protein sequence ID" value="MBB4890593.1"/>
    <property type="molecule type" value="Genomic_DNA"/>
</dbReference>
<proteinExistence type="inferred from homology"/>
<dbReference type="PANTHER" id="PTHR11552">
    <property type="entry name" value="GLUCOSE-METHANOL-CHOLINE GMC OXIDOREDUCTASE"/>
    <property type="match status" value="1"/>
</dbReference>
<feature type="domain" description="Glucose-methanol-choline oxidoreductase N-terminal" evidence="7">
    <location>
        <begin position="82"/>
        <end position="105"/>
    </location>
</feature>
<name>A0A7W7LJ26_STRNE</name>
<dbReference type="Gene3D" id="3.30.410.40">
    <property type="match status" value="1"/>
</dbReference>
<keyword evidence="8" id="KW-0560">Oxidoreductase</keyword>
<dbReference type="EC" id="1.1.99.1" evidence="8"/>
<evidence type="ECO:0000256" key="5">
    <source>
        <dbReference type="PIRSR" id="PIRSR000137-2"/>
    </source>
</evidence>
<feature type="binding site" evidence="5">
    <location>
        <position position="84"/>
    </location>
    <ligand>
        <name>FAD</name>
        <dbReference type="ChEBI" id="CHEBI:57692"/>
    </ligand>
</feature>
<dbReference type="AlphaFoldDB" id="A0A7W7LJ26"/>
<dbReference type="GO" id="GO:0050660">
    <property type="term" value="F:flavin adenine dinucleotide binding"/>
    <property type="evidence" value="ECO:0007669"/>
    <property type="project" value="InterPro"/>
</dbReference>
<organism evidence="8 9">
    <name type="scientific">Streptomyces netropsis</name>
    <name type="common">Streptoverticillium netropsis</name>
    <dbReference type="NCBI Taxonomy" id="55404"/>
    <lineage>
        <taxon>Bacteria</taxon>
        <taxon>Bacillati</taxon>
        <taxon>Actinomycetota</taxon>
        <taxon>Actinomycetes</taxon>
        <taxon>Kitasatosporales</taxon>
        <taxon>Streptomycetaceae</taxon>
        <taxon>Streptomyces</taxon>
    </lineage>
</organism>
<dbReference type="SUPFAM" id="SSF51905">
    <property type="entry name" value="FAD/NAD(P)-binding domain"/>
    <property type="match status" value="1"/>
</dbReference>
<dbReference type="GO" id="GO:0019285">
    <property type="term" value="P:glycine betaine biosynthetic process from choline"/>
    <property type="evidence" value="ECO:0007669"/>
    <property type="project" value="TreeGrafter"/>
</dbReference>
<dbReference type="GO" id="GO:0008812">
    <property type="term" value="F:choline dehydrogenase activity"/>
    <property type="evidence" value="ECO:0007669"/>
    <property type="project" value="UniProtKB-EC"/>
</dbReference>
<dbReference type="PIRSF" id="PIRSF000137">
    <property type="entry name" value="Alcohol_oxidase"/>
    <property type="match status" value="1"/>
</dbReference>